<dbReference type="Proteomes" id="UP001223336">
    <property type="component" value="Unassembled WGS sequence"/>
</dbReference>
<dbReference type="Pfam" id="PF12262">
    <property type="entry name" value="Lipase_bact_N"/>
    <property type="match status" value="1"/>
</dbReference>
<dbReference type="Proteomes" id="UP001229862">
    <property type="component" value="Chromosome"/>
</dbReference>
<proteinExistence type="predicted"/>
<evidence type="ECO:0000256" key="1">
    <source>
        <dbReference type="SAM" id="SignalP"/>
    </source>
</evidence>
<name>A0AA51R0E7_9GAMM</name>
<dbReference type="InterPro" id="IPR025920">
    <property type="entry name" value="Lipase_bact_N"/>
</dbReference>
<feature type="signal peptide" evidence="1">
    <location>
        <begin position="1"/>
        <end position="23"/>
    </location>
</feature>
<dbReference type="EMBL" id="CP133217">
    <property type="protein sequence ID" value="WML87937.1"/>
    <property type="molecule type" value="Genomic_DNA"/>
</dbReference>
<dbReference type="PROSITE" id="PS51257">
    <property type="entry name" value="PROKAR_LIPOPROTEIN"/>
    <property type="match status" value="1"/>
</dbReference>
<dbReference type="AlphaFoldDB" id="A0AA51R0E7"/>
<reference evidence="4 5" key="1">
    <citation type="submission" date="2023-08" db="EMBL/GenBank/DDBJ databases">
        <title>New molecular markers tilS and rpoB for phylogenetic and monitoring studies of the genus Thiothrix biodiversity.</title>
        <authorList>
            <person name="Ravin N.V."/>
            <person name="Smolyakov D."/>
            <person name="Markov N.D."/>
            <person name="Beletsky A.V."/>
            <person name="Mardanov A.V."/>
            <person name="Rudenko T.S."/>
            <person name="Grabovich M.Y."/>
        </authorList>
    </citation>
    <scope>NUCLEOTIDE SEQUENCE</scope>
    <source>
        <strain evidence="4">DNT52</strain>
        <strain evidence="3 5">H33</strain>
    </source>
</reference>
<dbReference type="Gene3D" id="3.40.50.1820">
    <property type="entry name" value="alpha/beta hydrolase"/>
    <property type="match status" value="1"/>
</dbReference>
<dbReference type="SUPFAM" id="SSF53474">
    <property type="entry name" value="alpha/beta-Hydrolases"/>
    <property type="match status" value="1"/>
</dbReference>
<evidence type="ECO:0000313" key="3">
    <source>
        <dbReference type="EMBL" id="MDQ5767200.1"/>
    </source>
</evidence>
<evidence type="ECO:0000259" key="2">
    <source>
        <dbReference type="Pfam" id="PF12262"/>
    </source>
</evidence>
<protein>
    <submittedName>
        <fullName evidence="4">Lipase</fullName>
    </submittedName>
</protein>
<gene>
    <name evidence="3" type="ORF">RCC75_01575</name>
    <name evidence="4" type="ORF">RCG00_06095</name>
</gene>
<sequence>MKRHYLSHSIVLAVTLLGLGACSNSSDYDFSANANATSGSAAVARFDPRNGVIPQTNDLLLAGTTDGTLNIPTATITNPGQLGLVNNLNTLDGFGLTAPITAAFGASLKASSLQLGSSVRVFEVRKDAATQAITGVTREVTASELFATAAGAAQDTLALVPLTPLKESTSYLVVLTNGIRGADDRAASSDSAYLLAKSTTALTGEYAALEPLRQLINNQEAVAASQGVNAASIVLSWSFTTQSVTPVLTALQTQAAAGSIAISPALGATNTFVPALAGKANVHIGTLAVPYYLTAPSSANPTAPLTTFWTGAAGSFLTRFNPTPQATSTQTIPVLLSVPNASAAAGGTPPASGWPVVIFQHGITRNRQDLLAVADALADAGYVGVAIDLPLHGVTEDTNPLRADVNPAFANDVERTFNLDVQNASTGTAGADGIIDTSGTHFINLSSLPTSRDNIRQGIADLLVLRRSLGNISAVRLNTAQVGFVGHSLGGIVGTGYLAVESTATPASLVTTGGGIARLLDGSERFGPVIQAGLGNVGLTPGSAAYDAYMVVAQTVLDAADPVVLGARAAAAHPVHMIEVLGDKVIPNRVANAPLSGTEPLASVMQLSSRTATAAGADGMVRFNSGEHGSVLDPTASMAVTVEMQRQIAAFQLARGAAITLTDTSVIAGAAP</sequence>
<organism evidence="4">
    <name type="scientific">Thiothrix subterranea</name>
    <dbReference type="NCBI Taxonomy" id="2735563"/>
    <lineage>
        <taxon>Bacteria</taxon>
        <taxon>Pseudomonadati</taxon>
        <taxon>Pseudomonadota</taxon>
        <taxon>Gammaproteobacteria</taxon>
        <taxon>Thiotrichales</taxon>
        <taxon>Thiotrichaceae</taxon>
        <taxon>Thiothrix</taxon>
    </lineage>
</organism>
<dbReference type="EMBL" id="JAVFKN010000001">
    <property type="protein sequence ID" value="MDQ5767200.1"/>
    <property type="molecule type" value="Genomic_DNA"/>
</dbReference>
<feature type="domain" description="Bacterial virulence factor lipase N-terminal" evidence="2">
    <location>
        <begin position="61"/>
        <end position="260"/>
    </location>
</feature>
<keyword evidence="1" id="KW-0732">Signal</keyword>
<feature type="chain" id="PRO_5041283145" evidence="1">
    <location>
        <begin position="24"/>
        <end position="672"/>
    </location>
</feature>
<keyword evidence="5" id="KW-1185">Reference proteome</keyword>
<accession>A0AA51R0E7</accession>
<dbReference type="RefSeq" id="WP_308133416.1">
    <property type="nucleotide sequence ID" value="NZ_CP133217.1"/>
</dbReference>
<evidence type="ECO:0000313" key="5">
    <source>
        <dbReference type="Proteomes" id="UP001223336"/>
    </source>
</evidence>
<dbReference type="InterPro" id="IPR029058">
    <property type="entry name" value="AB_hydrolase_fold"/>
</dbReference>
<evidence type="ECO:0000313" key="4">
    <source>
        <dbReference type="EMBL" id="WML87937.1"/>
    </source>
</evidence>